<dbReference type="Pfam" id="PF04851">
    <property type="entry name" value="ResIII"/>
    <property type="match status" value="1"/>
</dbReference>
<dbReference type="GO" id="GO:0003677">
    <property type="term" value="F:DNA binding"/>
    <property type="evidence" value="ECO:0007669"/>
    <property type="project" value="InterPro"/>
</dbReference>
<protein>
    <recommendedName>
        <fullName evidence="1">Helicase ATP-binding domain-containing protein</fullName>
    </recommendedName>
</protein>
<accession>A0A919TI86</accession>
<dbReference type="SMART" id="SM00490">
    <property type="entry name" value="HELICc"/>
    <property type="match status" value="1"/>
</dbReference>
<dbReference type="Gene3D" id="3.40.50.300">
    <property type="entry name" value="P-loop containing nucleotide triphosphate hydrolases"/>
    <property type="match status" value="2"/>
</dbReference>
<dbReference type="Gene3D" id="6.10.140.530">
    <property type="match status" value="1"/>
</dbReference>
<dbReference type="CDD" id="cd18785">
    <property type="entry name" value="SF2_C"/>
    <property type="match status" value="1"/>
</dbReference>
<dbReference type="SUPFAM" id="SSF52540">
    <property type="entry name" value="P-loop containing nucleoside triphosphate hydrolases"/>
    <property type="match status" value="1"/>
</dbReference>
<dbReference type="PANTHER" id="PTHR47396:SF1">
    <property type="entry name" value="ATP-DEPENDENT HELICASE IRC3-RELATED"/>
    <property type="match status" value="1"/>
</dbReference>
<dbReference type="GO" id="GO:0005524">
    <property type="term" value="F:ATP binding"/>
    <property type="evidence" value="ECO:0007669"/>
    <property type="project" value="InterPro"/>
</dbReference>
<dbReference type="InterPro" id="IPR014001">
    <property type="entry name" value="Helicase_ATP-bd"/>
</dbReference>
<evidence type="ECO:0000313" key="2">
    <source>
        <dbReference type="EMBL" id="GIM94391.1"/>
    </source>
</evidence>
<dbReference type="Proteomes" id="UP000677082">
    <property type="component" value="Unassembled WGS sequence"/>
</dbReference>
<dbReference type="RefSeq" id="WP_213010180.1">
    <property type="nucleotide sequence ID" value="NZ_BOQN01000081.1"/>
</dbReference>
<dbReference type="InterPro" id="IPR006935">
    <property type="entry name" value="Helicase/UvrB_N"/>
</dbReference>
<keyword evidence="3" id="KW-1185">Reference proteome</keyword>
<dbReference type="InterPro" id="IPR005114">
    <property type="entry name" value="Helicase_assoc"/>
</dbReference>
<dbReference type="PROSITE" id="PS51192">
    <property type="entry name" value="HELICASE_ATP_BIND_1"/>
    <property type="match status" value="1"/>
</dbReference>
<dbReference type="InterPro" id="IPR050742">
    <property type="entry name" value="Helicase_Restrict-Modif_Enz"/>
</dbReference>
<dbReference type="GO" id="GO:0005829">
    <property type="term" value="C:cytosol"/>
    <property type="evidence" value="ECO:0007669"/>
    <property type="project" value="TreeGrafter"/>
</dbReference>
<dbReference type="GO" id="GO:0016787">
    <property type="term" value="F:hydrolase activity"/>
    <property type="evidence" value="ECO:0007669"/>
    <property type="project" value="InterPro"/>
</dbReference>
<dbReference type="AlphaFoldDB" id="A0A919TI86"/>
<dbReference type="SMART" id="SM00487">
    <property type="entry name" value="DEXDc"/>
    <property type="match status" value="1"/>
</dbReference>
<dbReference type="InterPro" id="IPR001650">
    <property type="entry name" value="Helicase_C-like"/>
</dbReference>
<organism evidence="2 3">
    <name type="scientific">Paractinoplanes toevensis</name>
    <dbReference type="NCBI Taxonomy" id="571911"/>
    <lineage>
        <taxon>Bacteria</taxon>
        <taxon>Bacillati</taxon>
        <taxon>Actinomycetota</taxon>
        <taxon>Actinomycetes</taxon>
        <taxon>Micromonosporales</taxon>
        <taxon>Micromonosporaceae</taxon>
        <taxon>Paractinoplanes</taxon>
    </lineage>
</organism>
<dbReference type="Pfam" id="PF00271">
    <property type="entry name" value="Helicase_C"/>
    <property type="match status" value="1"/>
</dbReference>
<comment type="caution">
    <text evidence="2">The sequence shown here is derived from an EMBL/GenBank/DDBJ whole genome shotgun (WGS) entry which is preliminary data.</text>
</comment>
<evidence type="ECO:0000259" key="1">
    <source>
        <dbReference type="PROSITE" id="PS51192"/>
    </source>
</evidence>
<sequence length="578" mass="62157">MSPAKGASLWPHQVDAVDALAAAVRSGGRTTMVAACGTGKTRIGAATVGRLPGSGRILVVLPTIELLRQTLPVYLAAAAGPALTVIAMCCDATVTQQHELHDVADQVVVSTSAQLLADVAGSRKNAAVFSTYMSLPVVGEAHRLGLAGWDVAVVDEAHRSAGHAGGPWQIVHDDKHIPAARRIYMTATPKISKRKSDDHVSMDDPTVFGKVSYRLTFAQAIELGLLADYRIVVPVVTSDEVHRLTHDRNAAVQVGGRPMPAAVVATQIAVLKTMAQFGARRAISYHPRVADAQAWAATLPATARLMPDRAPEVWAGHVSGSQPAATRQQVIGRLAEPGDHLVLVSNAKVLTEGIDVPAVDAVVFTHPRGEIDAVQAVGRALRTGGKAGKVATIVVPLMLAEGQTPQDALSGSSWEPVWQVLSALRDHDERLDTELRERRRALADNKTPAVGREAELPTWLTVTGVNVDADFAAAITVQAVRATTSTWDECYGAAQAFQREHGHLRIPIDHVTDTGLALGYWWHRQKQYLQNAPDGDERSQALHKLGLSHQRRDEAWMTNYNILKALYEQTGQVRPPVR</sequence>
<name>A0A919TI86_9ACTN</name>
<proteinExistence type="predicted"/>
<dbReference type="PANTHER" id="PTHR47396">
    <property type="entry name" value="TYPE I RESTRICTION ENZYME ECOKI R PROTEIN"/>
    <property type="match status" value="1"/>
</dbReference>
<reference evidence="2 3" key="1">
    <citation type="submission" date="2021-03" db="EMBL/GenBank/DDBJ databases">
        <title>Whole genome shotgun sequence of Actinoplanes toevensis NBRC 105298.</title>
        <authorList>
            <person name="Komaki H."/>
            <person name="Tamura T."/>
        </authorList>
    </citation>
    <scope>NUCLEOTIDE SEQUENCE [LARGE SCALE GENOMIC DNA]</scope>
    <source>
        <strain evidence="2 3">NBRC 105298</strain>
    </source>
</reference>
<feature type="domain" description="Helicase ATP-binding" evidence="1">
    <location>
        <begin position="21"/>
        <end position="207"/>
    </location>
</feature>
<dbReference type="Pfam" id="PF03457">
    <property type="entry name" value="HA"/>
    <property type="match status" value="1"/>
</dbReference>
<evidence type="ECO:0000313" key="3">
    <source>
        <dbReference type="Proteomes" id="UP000677082"/>
    </source>
</evidence>
<dbReference type="InterPro" id="IPR027417">
    <property type="entry name" value="P-loop_NTPase"/>
</dbReference>
<gene>
    <name evidence="2" type="ORF">Ato02nite_061840</name>
</gene>
<dbReference type="EMBL" id="BOQN01000081">
    <property type="protein sequence ID" value="GIM94391.1"/>
    <property type="molecule type" value="Genomic_DNA"/>
</dbReference>